<dbReference type="Gene3D" id="3.90.550.10">
    <property type="entry name" value="Spore Coat Polysaccharide Biosynthesis Protein SpsA, Chain A"/>
    <property type="match status" value="1"/>
</dbReference>
<dbReference type="InterPro" id="IPR029044">
    <property type="entry name" value="Nucleotide-diphossugar_trans"/>
</dbReference>
<keyword evidence="1" id="KW-1133">Transmembrane helix</keyword>
<dbReference type="STRING" id="523850.TON_1822"/>
<evidence type="ECO:0000313" key="5">
    <source>
        <dbReference type="Proteomes" id="UP000002727"/>
    </source>
</evidence>
<evidence type="ECO:0000259" key="2">
    <source>
        <dbReference type="Pfam" id="PF00535"/>
    </source>
</evidence>
<sequence length="372" mass="41859">MKPEVTVVLPTRNEERAISIMLPRIRGVLERLEVPYEIIVVDKSVDKTPEIAEQLGAKVIKQEGIGYGDAYLTGFKHADGKFIIMMDPDGSYDPEDIPNILKPLLEGEADFVIGTRLRGKMDKGAMPWLHKYIGNPLLTKILNILFKAGISDAHCGMRAIRKDVLDQLPLKCRGMEFASEMVIEAAKKNLRIVEVPIRYHQRIGESKLSSFKDGWRHLRLMLLYSPSHLFLFPGILLLGMGLLLMGYTYFINPERLHTMILGSALTLLSVQILSFGISAKVYAAKEGLDEPTRLTNFFMRYSILEEGLLVGGIMFIIGIMLGVHIFLQWQNAGYGALFKLKEAILVLTFTTIGIQVMFFAFFVSIYLLKGDD</sequence>
<reference evidence="4 5" key="1">
    <citation type="journal article" date="2008" name="J. Bacteriol.">
        <title>The complete genome sequence of Thermococcus onnurineus NA1 reveals a mixed heterotrophic and carboxydotrophic metabolism.</title>
        <authorList>
            <person name="Lee H.S."/>
            <person name="Kang S.G."/>
            <person name="Bae S.S."/>
            <person name="Lim J.K."/>
            <person name="Cho Y."/>
            <person name="Kim Y.J."/>
            <person name="Jeon J.H."/>
            <person name="Cha S.S."/>
            <person name="Kwon K.K."/>
            <person name="Kim H.T."/>
            <person name="Park C.J."/>
            <person name="Lee H.W."/>
            <person name="Kim S.I."/>
            <person name="Chun J."/>
            <person name="Colwell R.R."/>
            <person name="Kim S.J."/>
            <person name="Lee J.H."/>
        </authorList>
    </citation>
    <scope>NUCLEOTIDE SEQUENCE [LARGE SCALE GENOMIC DNA]</scope>
    <source>
        <strain evidence="4 5">NA1</strain>
    </source>
</reference>
<dbReference type="GeneID" id="7017491"/>
<dbReference type="PATRIC" id="fig|523850.10.peg.1837"/>
<dbReference type="InterPro" id="IPR058718">
    <property type="entry name" value="Agl6_TM_C"/>
</dbReference>
<proteinExistence type="predicted"/>
<dbReference type="AlphaFoldDB" id="B6YVI8"/>
<keyword evidence="5" id="KW-1185">Reference proteome</keyword>
<feature type="transmembrane region" description="Helical" evidence="1">
    <location>
        <begin position="229"/>
        <end position="250"/>
    </location>
</feature>
<protein>
    <submittedName>
        <fullName evidence="4">Dolichol-phosphate mannosyltransferase</fullName>
    </submittedName>
</protein>
<organism evidence="4 5">
    <name type="scientific">Thermococcus onnurineus (strain NA1)</name>
    <dbReference type="NCBI Taxonomy" id="523850"/>
    <lineage>
        <taxon>Archaea</taxon>
        <taxon>Methanobacteriati</taxon>
        <taxon>Methanobacteriota</taxon>
        <taxon>Thermococci</taxon>
        <taxon>Thermococcales</taxon>
        <taxon>Thermococcaceae</taxon>
        <taxon>Thermococcus</taxon>
    </lineage>
</organism>
<dbReference type="InterPro" id="IPR001173">
    <property type="entry name" value="Glyco_trans_2-like"/>
</dbReference>
<name>B6YVI8_THEON</name>
<dbReference type="OrthoDB" id="103472at2157"/>
<dbReference type="InterPro" id="IPR050256">
    <property type="entry name" value="Glycosyltransferase_2"/>
</dbReference>
<dbReference type="SUPFAM" id="SSF53448">
    <property type="entry name" value="Nucleotide-diphospho-sugar transferases"/>
    <property type="match status" value="1"/>
</dbReference>
<dbReference type="CAZy" id="GT2">
    <property type="family name" value="Glycosyltransferase Family 2"/>
</dbReference>
<dbReference type="KEGG" id="ton:TON_1822"/>
<dbReference type="RefSeq" id="WP_012572784.1">
    <property type="nucleotide sequence ID" value="NC_011529.1"/>
</dbReference>
<evidence type="ECO:0000313" key="4">
    <source>
        <dbReference type="EMBL" id="ACJ17312.1"/>
    </source>
</evidence>
<gene>
    <name evidence="4" type="ordered locus">TON_1822</name>
</gene>
<dbReference type="eggNOG" id="arCOG00894">
    <property type="taxonomic scope" value="Archaea"/>
</dbReference>
<feature type="domain" description="Glycosyltransferase 2-like" evidence="2">
    <location>
        <begin position="6"/>
        <end position="167"/>
    </location>
</feature>
<keyword evidence="1" id="KW-0472">Membrane</keyword>
<dbReference type="PANTHER" id="PTHR48090:SF7">
    <property type="entry name" value="RFBJ PROTEIN"/>
    <property type="match status" value="1"/>
</dbReference>
<accession>B6YVI8</accession>
<evidence type="ECO:0000259" key="3">
    <source>
        <dbReference type="Pfam" id="PF26629"/>
    </source>
</evidence>
<keyword evidence="4" id="KW-0808">Transferase</keyword>
<dbReference type="FunFam" id="3.90.550.10:FF:000129">
    <property type="entry name" value="Glycosyltransferase family 2 protein"/>
    <property type="match status" value="1"/>
</dbReference>
<dbReference type="Proteomes" id="UP000002727">
    <property type="component" value="Chromosome"/>
</dbReference>
<feature type="transmembrane region" description="Helical" evidence="1">
    <location>
        <begin position="343"/>
        <end position="368"/>
    </location>
</feature>
<keyword evidence="4" id="KW-0328">Glycosyltransferase</keyword>
<dbReference type="GO" id="GO:0016757">
    <property type="term" value="F:glycosyltransferase activity"/>
    <property type="evidence" value="ECO:0007669"/>
    <property type="project" value="UniProtKB-KW"/>
</dbReference>
<keyword evidence="1" id="KW-0812">Transmembrane</keyword>
<evidence type="ECO:0000256" key="1">
    <source>
        <dbReference type="SAM" id="Phobius"/>
    </source>
</evidence>
<feature type="domain" description="Low-salt glycan biosynthesis hexosyltransferase Agl6 C-terminal transmembrane region" evidence="3">
    <location>
        <begin position="278"/>
        <end position="365"/>
    </location>
</feature>
<dbReference type="PANTHER" id="PTHR48090">
    <property type="entry name" value="UNDECAPRENYL-PHOSPHATE 4-DEOXY-4-FORMAMIDO-L-ARABINOSE TRANSFERASE-RELATED"/>
    <property type="match status" value="1"/>
</dbReference>
<dbReference type="Pfam" id="PF00535">
    <property type="entry name" value="Glycos_transf_2"/>
    <property type="match status" value="1"/>
</dbReference>
<feature type="transmembrane region" description="Helical" evidence="1">
    <location>
        <begin position="303"/>
        <end position="327"/>
    </location>
</feature>
<dbReference type="EMBL" id="CP000855">
    <property type="protein sequence ID" value="ACJ17312.1"/>
    <property type="molecule type" value="Genomic_DNA"/>
</dbReference>
<dbReference type="HOGENOM" id="CLU_033536_4_0_2"/>
<dbReference type="CDD" id="cd04179">
    <property type="entry name" value="DPM_DPG-synthase_like"/>
    <property type="match status" value="1"/>
</dbReference>
<dbReference type="Pfam" id="PF26629">
    <property type="entry name" value="GT2_TM_C"/>
    <property type="match status" value="1"/>
</dbReference>